<dbReference type="Pfam" id="PF01244">
    <property type="entry name" value="Peptidase_M19"/>
    <property type="match status" value="1"/>
</dbReference>
<proteinExistence type="predicted"/>
<dbReference type="PANTHER" id="PTHR10443">
    <property type="entry name" value="MICROSOMAL DIPEPTIDASE"/>
    <property type="match status" value="1"/>
</dbReference>
<dbReference type="Proteomes" id="UP000824124">
    <property type="component" value="Unassembled WGS sequence"/>
</dbReference>
<dbReference type="InterPro" id="IPR032466">
    <property type="entry name" value="Metal_Hydrolase"/>
</dbReference>
<reference evidence="1" key="1">
    <citation type="submission" date="2020-10" db="EMBL/GenBank/DDBJ databases">
        <authorList>
            <person name="Gilroy R."/>
        </authorList>
    </citation>
    <scope>NUCLEOTIDE SEQUENCE</scope>
    <source>
        <strain evidence="1">2830</strain>
    </source>
</reference>
<dbReference type="PROSITE" id="PS51365">
    <property type="entry name" value="RENAL_DIPEPTIDASE_2"/>
    <property type="match status" value="1"/>
</dbReference>
<comment type="caution">
    <text evidence="1">The sequence shown here is derived from an EMBL/GenBank/DDBJ whole genome shotgun (WGS) entry which is preliminary data.</text>
</comment>
<accession>A0A9D1HKW2</accession>
<name>A0A9D1HKW2_9FIRM</name>
<dbReference type="AlphaFoldDB" id="A0A9D1HKW2"/>
<protein>
    <submittedName>
        <fullName evidence="1">Membrane dipeptidase</fullName>
    </submittedName>
</protein>
<evidence type="ECO:0000313" key="1">
    <source>
        <dbReference type="EMBL" id="HIU10969.1"/>
    </source>
</evidence>
<gene>
    <name evidence="1" type="ORF">IAB00_07040</name>
</gene>
<evidence type="ECO:0000313" key="2">
    <source>
        <dbReference type="Proteomes" id="UP000824124"/>
    </source>
</evidence>
<dbReference type="EMBL" id="DVMH01000035">
    <property type="protein sequence ID" value="HIU10969.1"/>
    <property type="molecule type" value="Genomic_DNA"/>
</dbReference>
<reference evidence="1" key="2">
    <citation type="journal article" date="2021" name="PeerJ">
        <title>Extensive microbial diversity within the chicken gut microbiome revealed by metagenomics and culture.</title>
        <authorList>
            <person name="Gilroy R."/>
            <person name="Ravi A."/>
            <person name="Getino M."/>
            <person name="Pursley I."/>
            <person name="Horton D.L."/>
            <person name="Alikhan N.F."/>
            <person name="Baker D."/>
            <person name="Gharbi K."/>
            <person name="Hall N."/>
            <person name="Watson M."/>
            <person name="Adriaenssens E.M."/>
            <person name="Foster-Nyarko E."/>
            <person name="Jarju S."/>
            <person name="Secka A."/>
            <person name="Antonio M."/>
            <person name="Oren A."/>
            <person name="Chaudhuri R.R."/>
            <person name="La Ragione R."/>
            <person name="Hildebrand F."/>
            <person name="Pallen M.J."/>
        </authorList>
    </citation>
    <scope>NUCLEOTIDE SEQUENCE</scope>
    <source>
        <strain evidence="1">2830</strain>
    </source>
</reference>
<dbReference type="SUPFAM" id="SSF51556">
    <property type="entry name" value="Metallo-dependent hydrolases"/>
    <property type="match status" value="1"/>
</dbReference>
<sequence>MTQDIIIEEKFWLADAHCDTATVLTPWRLAFGARTSQLDLVRLAGRSKLQFMACWLGDEVDLAPDEAMRRLRQHLLDLRYAAALSGEAELLSDLSAAGQSARVQLLPALEGLDYLGGDWRRVDKLYEWGFRSFGLFWNRDSFLGCGAAANQDPEHDRGLTAAGRELVLHLAREMHLVDLAHASEQSFWQAAELLQSKNRPLFVSHTCCRALCGHWRNLSDAQLQAVGDSCGMVGIALAPQFLREEGAASVADWARHAAHAAALAGVNCVCLGSDFDGVGALPAGINGVQDAEVLYQALLAAGFDAAGARGVMGENLMQFLQRS</sequence>
<dbReference type="InterPro" id="IPR008257">
    <property type="entry name" value="Pept_M19"/>
</dbReference>
<dbReference type="Gene3D" id="3.20.20.140">
    <property type="entry name" value="Metal-dependent hydrolases"/>
    <property type="match status" value="1"/>
</dbReference>
<organism evidence="1 2">
    <name type="scientific">Candidatus Avidehalobacter gallistercoris</name>
    <dbReference type="NCBI Taxonomy" id="2840694"/>
    <lineage>
        <taxon>Bacteria</taxon>
        <taxon>Bacillati</taxon>
        <taxon>Bacillota</taxon>
        <taxon>Clostridia</taxon>
        <taxon>Eubacteriales</taxon>
        <taxon>Peptococcaceae</taxon>
        <taxon>Peptococcaceae incertae sedis</taxon>
        <taxon>Candidatus Avidehalobacter</taxon>
    </lineage>
</organism>
<dbReference type="GO" id="GO:0006508">
    <property type="term" value="P:proteolysis"/>
    <property type="evidence" value="ECO:0007669"/>
    <property type="project" value="InterPro"/>
</dbReference>
<dbReference type="PANTHER" id="PTHR10443:SF12">
    <property type="entry name" value="DIPEPTIDASE"/>
    <property type="match status" value="1"/>
</dbReference>
<dbReference type="GO" id="GO:0070573">
    <property type="term" value="F:metallodipeptidase activity"/>
    <property type="evidence" value="ECO:0007669"/>
    <property type="project" value="InterPro"/>
</dbReference>